<comment type="caution">
    <text evidence="2">The sequence shown here is derived from an EMBL/GenBank/DDBJ whole genome shotgun (WGS) entry which is preliminary data.</text>
</comment>
<protein>
    <recommendedName>
        <fullName evidence="4">JmjC domain-containing protein</fullName>
    </recommendedName>
</protein>
<dbReference type="Gene3D" id="2.60.120.650">
    <property type="entry name" value="Cupin"/>
    <property type="match status" value="1"/>
</dbReference>
<feature type="region of interest" description="Disordered" evidence="1">
    <location>
        <begin position="1"/>
        <end position="55"/>
    </location>
</feature>
<dbReference type="EMBL" id="JAVRRL010000064">
    <property type="protein sequence ID" value="KAK5109444.1"/>
    <property type="molecule type" value="Genomic_DNA"/>
</dbReference>
<evidence type="ECO:0008006" key="4">
    <source>
        <dbReference type="Google" id="ProtNLM"/>
    </source>
</evidence>
<feature type="region of interest" description="Disordered" evidence="1">
    <location>
        <begin position="374"/>
        <end position="426"/>
    </location>
</feature>
<feature type="compositionally biased region" description="Polar residues" evidence="1">
    <location>
        <begin position="182"/>
        <end position="198"/>
    </location>
</feature>
<organism evidence="2 3">
    <name type="scientific">Meristemomyces frigidus</name>
    <dbReference type="NCBI Taxonomy" id="1508187"/>
    <lineage>
        <taxon>Eukaryota</taxon>
        <taxon>Fungi</taxon>
        <taxon>Dikarya</taxon>
        <taxon>Ascomycota</taxon>
        <taxon>Pezizomycotina</taxon>
        <taxon>Dothideomycetes</taxon>
        <taxon>Dothideomycetidae</taxon>
        <taxon>Mycosphaerellales</taxon>
        <taxon>Teratosphaeriaceae</taxon>
        <taxon>Meristemomyces</taxon>
    </lineage>
</organism>
<feature type="region of interest" description="Disordered" evidence="1">
    <location>
        <begin position="871"/>
        <end position="903"/>
    </location>
</feature>
<evidence type="ECO:0000313" key="2">
    <source>
        <dbReference type="EMBL" id="KAK5109444.1"/>
    </source>
</evidence>
<feature type="region of interest" description="Disordered" evidence="1">
    <location>
        <begin position="451"/>
        <end position="561"/>
    </location>
</feature>
<feature type="region of interest" description="Disordered" evidence="1">
    <location>
        <begin position="279"/>
        <end position="301"/>
    </location>
</feature>
<feature type="region of interest" description="Disordered" evidence="1">
    <location>
        <begin position="163"/>
        <end position="210"/>
    </location>
</feature>
<feature type="compositionally biased region" description="Low complexity" evidence="1">
    <location>
        <begin position="468"/>
        <end position="492"/>
    </location>
</feature>
<dbReference type="Proteomes" id="UP001310890">
    <property type="component" value="Unassembled WGS sequence"/>
</dbReference>
<gene>
    <name evidence="2" type="ORF">LTR62_007003</name>
</gene>
<feature type="compositionally biased region" description="Polar residues" evidence="1">
    <location>
        <begin position="33"/>
        <end position="42"/>
    </location>
</feature>
<evidence type="ECO:0000256" key="1">
    <source>
        <dbReference type="SAM" id="MobiDB-lite"/>
    </source>
</evidence>
<name>A0AAN7TC02_9PEZI</name>
<feature type="region of interest" description="Disordered" evidence="1">
    <location>
        <begin position="676"/>
        <end position="710"/>
    </location>
</feature>
<feature type="compositionally biased region" description="Basic and acidic residues" evidence="1">
    <location>
        <begin position="513"/>
        <end position="533"/>
    </location>
</feature>
<dbReference type="SUPFAM" id="SSF51197">
    <property type="entry name" value="Clavaminate synthase-like"/>
    <property type="match status" value="1"/>
</dbReference>
<evidence type="ECO:0000313" key="3">
    <source>
        <dbReference type="Proteomes" id="UP001310890"/>
    </source>
</evidence>
<feature type="compositionally biased region" description="Acidic residues" evidence="1">
    <location>
        <begin position="395"/>
        <end position="413"/>
    </location>
</feature>
<reference evidence="2" key="1">
    <citation type="submission" date="2023-08" db="EMBL/GenBank/DDBJ databases">
        <title>Black Yeasts Isolated from many extreme environments.</title>
        <authorList>
            <person name="Coleine C."/>
            <person name="Stajich J.E."/>
            <person name="Selbmann L."/>
        </authorList>
    </citation>
    <scope>NUCLEOTIDE SEQUENCE</scope>
    <source>
        <strain evidence="2">CCFEE 5401</strain>
    </source>
</reference>
<accession>A0AAN7TC02</accession>
<sequence>MHRRGHPHGFTPGANAVVDTDRRRASSPVVNAATGNPFATQHEQMRSSLPDPSPPGAFFHHPQSLGGGHLELNRLDSAVSDQQASNNQSSLRPFTPPGFPFLDAADQVASPRSAALNDMANIVVNAANTQACKPAIASGIAESVKTRQRSSVVRFGQGAITQSLAPSTSELPQEDPMRSTKKPSQTSFHLPRTLSSNGKRVGRPATSTTPRAVELRTRRELAAANKTGDSAIIKPAHTTLVHAKRVLAESKKTAVPVTPAEWQSELKSVQTPPISQSTVLVQDPPATDTRTSKARVHPSQGGETIALNDAEANLSILQSSDCRAKRGLSQTHKAKTMRAQRILDKARDTGDSALIEAARASLSSLRIPRVKRKPAEVSFGSTVEGDPSGASINHDDDDAVDGDQDQDDDETEEGQNHDAVEENQDDQIIVGVAGLLLPDIARVETTTPAKRLPECDNAQRPSKRRQISSLSTPGLSSNSASVYSVTNTSNSSPTIAALRSDASSEDDTTSLRGRHDSETGHSHADDAHEEDAITPRFPQRSSAPVADQGHGVLGGLQGHGSPIATVPCLRRSRVSLGPPEEISVPRKGIKPRSTLRQTSLTEEESREARVLARDDEDLNWTLLPLGSKERTSIFKTFLNLRWAATKRSSMLSKEAGELAKEATAPDTGIFEMQLTPDQELSRPEAKSQAVEMDTGGGDVPADASGPDAHENANDKIQVVDTGDQQHASHDLLIADSLHEQATTYRELDAPIALDHQLGSLQENDAVSPTLPRAILVSPQVGTGIITPASTPAESQAGEYSSVRHPINGRPVHAQSLRDIHKYTKPEEELDWTKSNDQDVIRKMQKIIARRKGKDPDRVPMYSRVSDINAYHYDDSQRPGSTAHELGSAKSHKQHPRTVSETRMDIDVDDALDDKDGAPGPAVDFTDGTFADGDFVASLRSVLQAKAELNGFPARQARRIDQLLAVAEPPRSGEILWLVTPEVAAEWLLPNRYFDGPMVVQGQQPCALQTIADFLSEHYDDTVEVDIQDPGTQFAPHVRAVKMRQVKDRFSQPLTAKMHPWNCLELATTRDDGLRPAFLNTSECSLLTSVKIPSSGDTAGRRGYVEGWKEVEKWTLVAQAGALTEPHQDSHGYSTFITVNQGIVGFGWLSNPTAQEKNDWARNHTSYIGGRWRYVILRKGMTVYFPAGTTHFVFRHPAAENTLCLGGHILRRSQIVRWIDVLLQQTRMPDSTNEDMSLSAPGYLHRVERYVKQALKDGTEDRWGGREGVEVFLEKKTEYEKLVKAHLKAAARK</sequence>
<proteinExistence type="predicted"/>